<dbReference type="Proteomes" id="UP001432322">
    <property type="component" value="Unassembled WGS sequence"/>
</dbReference>
<proteinExistence type="predicted"/>
<dbReference type="AlphaFoldDB" id="A0AAV5WZB0"/>
<feature type="compositionally biased region" description="Basic and acidic residues" evidence="8">
    <location>
        <begin position="13"/>
        <end position="30"/>
    </location>
</feature>
<dbReference type="Gene3D" id="3.30.160.60">
    <property type="entry name" value="Classic Zinc Finger"/>
    <property type="match status" value="1"/>
</dbReference>
<dbReference type="EMBL" id="BTSY01000007">
    <property type="protein sequence ID" value="GMT36014.1"/>
    <property type="molecule type" value="Genomic_DNA"/>
</dbReference>
<dbReference type="GO" id="GO:0005634">
    <property type="term" value="C:nucleus"/>
    <property type="evidence" value="ECO:0007669"/>
    <property type="project" value="UniProtKB-SubCell"/>
</dbReference>
<evidence type="ECO:0000256" key="1">
    <source>
        <dbReference type="ARBA" id="ARBA00004123"/>
    </source>
</evidence>
<evidence type="ECO:0000256" key="5">
    <source>
        <dbReference type="ARBA" id="ARBA00022833"/>
    </source>
</evidence>
<dbReference type="PANTHER" id="PTHR24406">
    <property type="entry name" value="TRANSCRIPTIONAL REPRESSOR CTCFL-RELATED"/>
    <property type="match status" value="1"/>
</dbReference>
<dbReference type="SMART" id="SM00355">
    <property type="entry name" value="ZnF_C2H2"/>
    <property type="match status" value="6"/>
</dbReference>
<keyword evidence="11" id="KW-1185">Reference proteome</keyword>
<keyword evidence="3" id="KW-0677">Repeat</keyword>
<keyword evidence="5" id="KW-0862">Zinc</keyword>
<sequence length="504" mass="57191">MPHPAILRKRGPKKTDEPGPSKVAKEESVEQDVKNIAPILAKEEIADGNGGEVGGSANIQVMGPISKELLAPRNTYHCEYCSFTANTEDRRNAHRETKHRIFLCRFCHTKYPTKFDQSKHLNVCEKLLEMREKVKKQVAQIQDRTSQHIAIKCMHQQIKCPICKGMFESMFEMGDHRQHPCKSYAVRLFACSGCKTQFSTSNGLKSHLISRYNEKAYKCFDAGVLSFESMKIPKFKRTASHIYHRPENETASPVTLSLVPIKAEPTDKDELHDAKTQHALVAAHLLSDHDGNLKTEYYYAMRRMFYKVNCPYCGILCRTHAALHAHGLIHHPPHDRCLYQCGGCQITYQTPTGLGQHLKREFDNSNSRCYNTVNLVRKEDYLGPVTGWNKRLKPGWNKKTPGETTNGELLSNAVEVKAEPNVIYEEMIKKEEPDSSDYPTSFPSTSSNMNPSNGPHSSRNFPSDTLSSRLSSVMNTDPPFFSNEREVKEEPLDDYKADDLSLYC</sequence>
<protein>
    <recommendedName>
        <fullName evidence="9">C2H2-type domain-containing protein</fullName>
    </recommendedName>
</protein>
<feature type="compositionally biased region" description="Polar residues" evidence="8">
    <location>
        <begin position="437"/>
        <end position="475"/>
    </location>
</feature>
<organism evidence="10 11">
    <name type="scientific">Pristionchus fissidentatus</name>
    <dbReference type="NCBI Taxonomy" id="1538716"/>
    <lineage>
        <taxon>Eukaryota</taxon>
        <taxon>Metazoa</taxon>
        <taxon>Ecdysozoa</taxon>
        <taxon>Nematoda</taxon>
        <taxon>Chromadorea</taxon>
        <taxon>Rhabditida</taxon>
        <taxon>Rhabditina</taxon>
        <taxon>Diplogasteromorpha</taxon>
        <taxon>Diplogasteroidea</taxon>
        <taxon>Neodiplogasteridae</taxon>
        <taxon>Pristionchus</taxon>
    </lineage>
</organism>
<evidence type="ECO:0000259" key="9">
    <source>
        <dbReference type="PROSITE" id="PS50157"/>
    </source>
</evidence>
<keyword evidence="2" id="KW-0479">Metal-binding</keyword>
<name>A0AAV5WZB0_9BILA</name>
<dbReference type="GO" id="GO:0008270">
    <property type="term" value="F:zinc ion binding"/>
    <property type="evidence" value="ECO:0007669"/>
    <property type="project" value="UniProtKB-KW"/>
</dbReference>
<dbReference type="InterPro" id="IPR050888">
    <property type="entry name" value="ZnF_C2H2-type_TF"/>
</dbReference>
<keyword evidence="6" id="KW-0539">Nucleus</keyword>
<dbReference type="InterPro" id="IPR013087">
    <property type="entry name" value="Znf_C2H2_type"/>
</dbReference>
<keyword evidence="4 7" id="KW-0863">Zinc-finger</keyword>
<feature type="compositionally biased region" description="Basic and acidic residues" evidence="8">
    <location>
        <begin position="483"/>
        <end position="504"/>
    </location>
</feature>
<evidence type="ECO:0000256" key="4">
    <source>
        <dbReference type="ARBA" id="ARBA00022771"/>
    </source>
</evidence>
<comment type="subcellular location">
    <subcellularLocation>
        <location evidence="1">Nucleus</location>
    </subcellularLocation>
</comment>
<feature type="domain" description="C2H2-type" evidence="9">
    <location>
        <begin position="189"/>
        <end position="216"/>
    </location>
</feature>
<evidence type="ECO:0000256" key="7">
    <source>
        <dbReference type="PROSITE-ProRule" id="PRU00042"/>
    </source>
</evidence>
<evidence type="ECO:0000256" key="3">
    <source>
        <dbReference type="ARBA" id="ARBA00022737"/>
    </source>
</evidence>
<evidence type="ECO:0000256" key="8">
    <source>
        <dbReference type="SAM" id="MobiDB-lite"/>
    </source>
</evidence>
<reference evidence="10" key="1">
    <citation type="submission" date="2023-10" db="EMBL/GenBank/DDBJ databases">
        <title>Genome assembly of Pristionchus species.</title>
        <authorList>
            <person name="Yoshida K."/>
            <person name="Sommer R.J."/>
        </authorList>
    </citation>
    <scope>NUCLEOTIDE SEQUENCE</scope>
    <source>
        <strain evidence="10">RS5133</strain>
    </source>
</reference>
<evidence type="ECO:0000313" key="11">
    <source>
        <dbReference type="Proteomes" id="UP001432322"/>
    </source>
</evidence>
<feature type="region of interest" description="Disordered" evidence="8">
    <location>
        <begin position="1"/>
        <end position="30"/>
    </location>
</feature>
<evidence type="ECO:0000256" key="6">
    <source>
        <dbReference type="ARBA" id="ARBA00023242"/>
    </source>
</evidence>
<gene>
    <name evidence="10" type="ORF">PFISCL1PPCAC_27311</name>
</gene>
<comment type="caution">
    <text evidence="10">The sequence shown here is derived from an EMBL/GenBank/DDBJ whole genome shotgun (WGS) entry which is preliminary data.</text>
</comment>
<dbReference type="PROSITE" id="PS50157">
    <property type="entry name" value="ZINC_FINGER_C2H2_2"/>
    <property type="match status" value="1"/>
</dbReference>
<accession>A0AAV5WZB0</accession>
<feature type="region of interest" description="Disordered" evidence="8">
    <location>
        <begin position="427"/>
        <end position="504"/>
    </location>
</feature>
<evidence type="ECO:0000313" key="10">
    <source>
        <dbReference type="EMBL" id="GMT36014.1"/>
    </source>
</evidence>
<evidence type="ECO:0000256" key="2">
    <source>
        <dbReference type="ARBA" id="ARBA00022723"/>
    </source>
</evidence>
<feature type="compositionally biased region" description="Basic residues" evidence="8">
    <location>
        <begin position="1"/>
        <end position="12"/>
    </location>
</feature>